<feature type="domain" description="Barstar (barnase inhibitor)" evidence="2">
    <location>
        <begin position="43"/>
        <end position="120"/>
    </location>
</feature>
<sequence>MAEEIDHASRLDRQLLQHGPIALYFQWRILEEATEWFSQQNYEVVTFDCRQWRSPEDFFTDVSQRLRFPEYFGRNLDAFNDCLSEIDLPQKQGTVLVFLRFETFTARHPQFAWTVLDIIATNAYRFLLDSYQLIALVQSDDPKLSFQPVGAHPVLWNPREWFNKNRGL</sequence>
<dbReference type="Proteomes" id="UP000654345">
    <property type="component" value="Unassembled WGS sequence"/>
</dbReference>
<evidence type="ECO:0000313" key="3">
    <source>
        <dbReference type="EMBL" id="GHO60494.1"/>
    </source>
</evidence>
<dbReference type="RefSeq" id="WP_201376596.1">
    <property type="nucleotide sequence ID" value="NZ_BNJG01000005.1"/>
</dbReference>
<comment type="similarity">
    <text evidence="1">Belongs to the barstar family.</text>
</comment>
<evidence type="ECO:0000256" key="1">
    <source>
        <dbReference type="ARBA" id="ARBA00006845"/>
    </source>
</evidence>
<name>A0ABQ3V5P6_9CHLR</name>
<keyword evidence="4" id="KW-1185">Reference proteome</keyword>
<evidence type="ECO:0000259" key="2">
    <source>
        <dbReference type="Pfam" id="PF01337"/>
    </source>
</evidence>
<evidence type="ECO:0000313" key="4">
    <source>
        <dbReference type="Proteomes" id="UP000654345"/>
    </source>
</evidence>
<accession>A0ABQ3V5P6</accession>
<organism evidence="3 4">
    <name type="scientific">Ktedonobacter robiniae</name>
    <dbReference type="NCBI Taxonomy" id="2778365"/>
    <lineage>
        <taxon>Bacteria</taxon>
        <taxon>Bacillati</taxon>
        <taxon>Chloroflexota</taxon>
        <taxon>Ktedonobacteria</taxon>
        <taxon>Ktedonobacterales</taxon>
        <taxon>Ktedonobacteraceae</taxon>
        <taxon>Ktedonobacter</taxon>
    </lineage>
</organism>
<reference evidence="3 4" key="1">
    <citation type="journal article" date="2021" name="Int. J. Syst. Evol. Microbiol.">
        <title>Reticulibacter mediterranei gen. nov., sp. nov., within the new family Reticulibacteraceae fam. nov., and Ktedonospora formicarum gen. nov., sp. nov., Ktedonobacter robiniae sp. nov., Dictyobacter formicarum sp. nov. and Dictyobacter arantiisoli sp. nov., belonging to the class Ktedonobacteria.</title>
        <authorList>
            <person name="Yabe S."/>
            <person name="Zheng Y."/>
            <person name="Wang C.M."/>
            <person name="Sakai Y."/>
            <person name="Abe K."/>
            <person name="Yokota A."/>
            <person name="Donadio S."/>
            <person name="Cavaletti L."/>
            <person name="Monciardini P."/>
        </authorList>
    </citation>
    <scope>NUCLEOTIDE SEQUENCE [LARGE SCALE GENOMIC DNA]</scope>
    <source>
        <strain evidence="3 4">SOSP1-30</strain>
    </source>
</reference>
<dbReference type="InterPro" id="IPR035905">
    <property type="entry name" value="Barstar-like_sf"/>
</dbReference>
<dbReference type="EMBL" id="BNJG01000005">
    <property type="protein sequence ID" value="GHO60494.1"/>
    <property type="molecule type" value="Genomic_DNA"/>
</dbReference>
<dbReference type="Pfam" id="PF01337">
    <property type="entry name" value="Barstar"/>
    <property type="match status" value="1"/>
</dbReference>
<comment type="caution">
    <text evidence="3">The sequence shown here is derived from an EMBL/GenBank/DDBJ whole genome shotgun (WGS) entry which is preliminary data.</text>
</comment>
<dbReference type="InterPro" id="IPR000468">
    <property type="entry name" value="Barstar"/>
</dbReference>
<proteinExistence type="inferred from homology"/>
<dbReference type="SUPFAM" id="SSF52038">
    <property type="entry name" value="Barstar-related"/>
    <property type="match status" value="1"/>
</dbReference>
<protein>
    <recommendedName>
        <fullName evidence="2">Barstar (barnase inhibitor) domain-containing protein</fullName>
    </recommendedName>
</protein>
<gene>
    <name evidence="3" type="ORF">KSB_89690</name>
</gene>
<dbReference type="Gene3D" id="3.30.370.10">
    <property type="entry name" value="Barstar-like"/>
    <property type="match status" value="1"/>
</dbReference>